<dbReference type="GO" id="GO:0051082">
    <property type="term" value="F:unfolded protein binding"/>
    <property type="evidence" value="ECO:0007669"/>
    <property type="project" value="InterPro"/>
</dbReference>
<dbReference type="EMBL" id="HBGJ01030741">
    <property type="protein sequence ID" value="CAD9261027.1"/>
    <property type="molecule type" value="Transcribed_RNA"/>
</dbReference>
<dbReference type="EMBL" id="HBGJ01030745">
    <property type="protein sequence ID" value="CAD9261031.1"/>
    <property type="molecule type" value="Transcribed_RNA"/>
</dbReference>
<evidence type="ECO:0000313" key="8">
    <source>
        <dbReference type="EMBL" id="CAD9261028.1"/>
    </source>
</evidence>
<dbReference type="EMBL" id="HBGJ01030744">
    <property type="protein sequence ID" value="CAD9261030.1"/>
    <property type="molecule type" value="Transcribed_RNA"/>
</dbReference>
<evidence type="ECO:0008006" key="18">
    <source>
        <dbReference type="Google" id="ProtNLM"/>
    </source>
</evidence>
<dbReference type="SMART" id="SM01086">
    <property type="entry name" value="ClpB_D2-small"/>
    <property type="match status" value="1"/>
</dbReference>
<evidence type="ECO:0000256" key="3">
    <source>
        <dbReference type="SAM" id="MobiDB-lite"/>
    </source>
</evidence>
<evidence type="ECO:0000313" key="16">
    <source>
        <dbReference type="EMBL" id="CAD9261037.1"/>
    </source>
</evidence>
<evidence type="ECO:0000313" key="6">
    <source>
        <dbReference type="EMBL" id="CAD9261026.1"/>
    </source>
</evidence>
<dbReference type="PANTHER" id="PTHR48102:SF7">
    <property type="entry name" value="ATP-DEPENDENT CLP PROTEASE ATP-BINDING SUBUNIT CLPX-LIKE, MITOCHONDRIAL"/>
    <property type="match status" value="1"/>
</dbReference>
<keyword evidence="2" id="KW-0067">ATP-binding</keyword>
<dbReference type="InterPro" id="IPR004487">
    <property type="entry name" value="Clp_protease_ATP-bd_su_ClpX"/>
</dbReference>
<accession>A0A6U4IFJ7</accession>
<proteinExistence type="predicted"/>
<dbReference type="GO" id="GO:0005759">
    <property type="term" value="C:mitochondrial matrix"/>
    <property type="evidence" value="ECO:0007669"/>
    <property type="project" value="TreeGrafter"/>
</dbReference>
<dbReference type="Pfam" id="PF07724">
    <property type="entry name" value="AAA_2"/>
    <property type="match status" value="1"/>
</dbReference>
<evidence type="ECO:0000313" key="9">
    <source>
        <dbReference type="EMBL" id="CAD9261029.1"/>
    </source>
</evidence>
<dbReference type="AlphaFoldDB" id="A0A6U4IFJ7"/>
<dbReference type="EMBL" id="HBGJ01030750">
    <property type="protein sequence ID" value="CAD9261036.1"/>
    <property type="molecule type" value="Transcribed_RNA"/>
</dbReference>
<evidence type="ECO:0000313" key="15">
    <source>
        <dbReference type="EMBL" id="CAD9261036.1"/>
    </source>
</evidence>
<dbReference type="NCBIfam" id="TIGR00382">
    <property type="entry name" value="clpX"/>
    <property type="match status" value="1"/>
</dbReference>
<dbReference type="EMBL" id="HBGJ01030748">
    <property type="protein sequence ID" value="CAD9261034.1"/>
    <property type="molecule type" value="Transcribed_RNA"/>
</dbReference>
<dbReference type="InterPro" id="IPR003593">
    <property type="entry name" value="AAA+_ATPase"/>
</dbReference>
<gene>
    <name evidence="6" type="ORF">PPAR1163_LOCUS19406</name>
    <name evidence="7" type="ORF">PPAR1163_LOCUS19407</name>
    <name evidence="8" type="ORF">PPAR1163_LOCUS19408</name>
    <name evidence="9" type="ORF">PPAR1163_LOCUS19409</name>
    <name evidence="10" type="ORF">PPAR1163_LOCUS19410</name>
    <name evidence="11" type="ORF">PPAR1163_LOCUS19411</name>
    <name evidence="12" type="ORF">PPAR1163_LOCUS19412</name>
    <name evidence="13" type="ORF">PPAR1163_LOCUS19414</name>
    <name evidence="14" type="ORF">PPAR1163_LOCUS19415</name>
    <name evidence="15" type="ORF">PPAR1163_LOCUS19416</name>
    <name evidence="16" type="ORF">PPAR1163_LOCUS19417</name>
    <name evidence="17" type="ORF">PPAR1163_LOCUS19418</name>
</gene>
<dbReference type="EMBL" id="HBGJ01030752">
    <property type="protein sequence ID" value="CAD9261038.1"/>
    <property type="molecule type" value="Transcribed_RNA"/>
</dbReference>
<dbReference type="SUPFAM" id="SSF52540">
    <property type="entry name" value="P-loop containing nucleoside triphosphate hydrolases"/>
    <property type="match status" value="1"/>
</dbReference>
<dbReference type="SMART" id="SM00382">
    <property type="entry name" value="AAA"/>
    <property type="match status" value="1"/>
</dbReference>
<evidence type="ECO:0000259" key="5">
    <source>
        <dbReference type="SMART" id="SM01086"/>
    </source>
</evidence>
<sequence length="476" mass="49274">MDFPPYPPNPGPPVTTLKATGPPPRAPGSDPYGAGAEGPPDDEAAVGRGAGEGRPSGAFGGPTASAGGESRAAEALEFRSGKEFGLAQAPSVKLGSGNVVEGCEVEKSNILLLGPTGSGKTLAAKTLARICQVPLVICDATTLTQAGYVGDDVETIVYKLYAEAGYDADLAARGIVYLDEVDKIARRSPGIGGYGRDVGGEGVQQALLKLLEGTVVNVPKEGPKKAQKGDTVPMDTSEILFIGAGAFSGLEGIVEHRVARSSIGFGAQLRRRSEESLNKAGFADPKAPPVLHQVEPQDLGDFGLLPEFIGRFPVVTSTEALDEDALVQVLTKPRNALCKQYHSMFSFSDCELHFTGGALRELARQARARGTGARGLRSIMEKLLQTAMFEVPGSDVTGVYVDAEAVKTSAGGTPPVEYVDEVTGAADAAGADGEGPVRLLRGKKVADFIAEKLADGTVCEEELAADIAEPLVAASG</sequence>
<evidence type="ECO:0000313" key="12">
    <source>
        <dbReference type="EMBL" id="CAD9261032.1"/>
    </source>
</evidence>
<evidence type="ECO:0000313" key="7">
    <source>
        <dbReference type="EMBL" id="CAD9261027.1"/>
    </source>
</evidence>
<evidence type="ECO:0000256" key="2">
    <source>
        <dbReference type="ARBA" id="ARBA00022840"/>
    </source>
</evidence>
<dbReference type="EMBL" id="HBGJ01030746">
    <property type="protein sequence ID" value="CAD9261032.1"/>
    <property type="molecule type" value="Transcribed_RNA"/>
</dbReference>
<keyword evidence="1" id="KW-0547">Nucleotide-binding</keyword>
<evidence type="ECO:0000313" key="10">
    <source>
        <dbReference type="EMBL" id="CAD9261030.1"/>
    </source>
</evidence>
<feature type="compositionally biased region" description="Pro residues" evidence="3">
    <location>
        <begin position="1"/>
        <end position="13"/>
    </location>
</feature>
<evidence type="ECO:0000313" key="14">
    <source>
        <dbReference type="EMBL" id="CAD9261035.1"/>
    </source>
</evidence>
<dbReference type="GO" id="GO:0051603">
    <property type="term" value="P:proteolysis involved in protein catabolic process"/>
    <property type="evidence" value="ECO:0007669"/>
    <property type="project" value="TreeGrafter"/>
</dbReference>
<dbReference type="InterPro" id="IPR050052">
    <property type="entry name" value="ATP-dep_Clp_protease_ClpX"/>
</dbReference>
<dbReference type="EMBL" id="HBGJ01030742">
    <property type="protein sequence ID" value="CAD9261028.1"/>
    <property type="molecule type" value="Transcribed_RNA"/>
</dbReference>
<feature type="compositionally biased region" description="Gly residues" evidence="3">
    <location>
        <begin position="48"/>
        <end position="60"/>
    </location>
</feature>
<evidence type="ECO:0000313" key="17">
    <source>
        <dbReference type="EMBL" id="CAD9261038.1"/>
    </source>
</evidence>
<dbReference type="Gene3D" id="1.10.8.60">
    <property type="match status" value="1"/>
</dbReference>
<name>A0A6U4IFJ7_9STRA</name>
<evidence type="ECO:0000313" key="13">
    <source>
        <dbReference type="EMBL" id="CAD9261034.1"/>
    </source>
</evidence>
<evidence type="ECO:0000259" key="4">
    <source>
        <dbReference type="SMART" id="SM00382"/>
    </source>
</evidence>
<dbReference type="EMBL" id="HBGJ01030743">
    <property type="protein sequence ID" value="CAD9261029.1"/>
    <property type="molecule type" value="Transcribed_RNA"/>
</dbReference>
<dbReference type="FunFam" id="1.10.8.60:FF:000002">
    <property type="entry name" value="ATP-dependent Clp protease ATP-binding subunit ClpX"/>
    <property type="match status" value="1"/>
</dbReference>
<protein>
    <recommendedName>
        <fullName evidence="18">Clp ATPase C-terminal domain-containing protein</fullName>
    </recommendedName>
</protein>
<dbReference type="EMBL" id="HBGJ01030740">
    <property type="protein sequence ID" value="CAD9261026.1"/>
    <property type="molecule type" value="Transcribed_RNA"/>
</dbReference>
<dbReference type="EMBL" id="HBGJ01030749">
    <property type="protein sequence ID" value="CAD9261035.1"/>
    <property type="molecule type" value="Transcribed_RNA"/>
</dbReference>
<evidence type="ECO:0000256" key="1">
    <source>
        <dbReference type="ARBA" id="ARBA00022741"/>
    </source>
</evidence>
<feature type="domain" description="AAA+ ATPase" evidence="4">
    <location>
        <begin position="106"/>
        <end position="269"/>
    </location>
</feature>
<dbReference type="Gene3D" id="3.40.50.300">
    <property type="entry name" value="P-loop containing nucleotide triphosphate hydrolases"/>
    <property type="match status" value="1"/>
</dbReference>
<reference evidence="15" key="1">
    <citation type="submission" date="2021-01" db="EMBL/GenBank/DDBJ databases">
        <authorList>
            <person name="Corre E."/>
            <person name="Pelletier E."/>
            <person name="Niang G."/>
            <person name="Scheremetjew M."/>
            <person name="Finn R."/>
            <person name="Kale V."/>
            <person name="Holt S."/>
            <person name="Cochrane G."/>
            <person name="Meng A."/>
            <person name="Brown T."/>
            <person name="Cohen L."/>
        </authorList>
    </citation>
    <scope>NUCLEOTIDE SEQUENCE</scope>
    <source>
        <strain evidence="15">CCMP2877</strain>
    </source>
</reference>
<dbReference type="Pfam" id="PF10431">
    <property type="entry name" value="ClpB_D2-small"/>
    <property type="match status" value="1"/>
</dbReference>
<feature type="region of interest" description="Disordered" evidence="3">
    <location>
        <begin position="1"/>
        <end position="73"/>
    </location>
</feature>
<dbReference type="NCBIfam" id="NF003745">
    <property type="entry name" value="PRK05342.1"/>
    <property type="match status" value="1"/>
</dbReference>
<dbReference type="InterPro" id="IPR027417">
    <property type="entry name" value="P-loop_NTPase"/>
</dbReference>
<dbReference type="GO" id="GO:0005524">
    <property type="term" value="F:ATP binding"/>
    <property type="evidence" value="ECO:0007669"/>
    <property type="project" value="UniProtKB-KW"/>
</dbReference>
<dbReference type="PANTHER" id="PTHR48102">
    <property type="entry name" value="ATP-DEPENDENT CLP PROTEASE ATP-BINDING SUBUNIT CLPX-LIKE, MITOCHONDRIAL-RELATED"/>
    <property type="match status" value="1"/>
</dbReference>
<evidence type="ECO:0000313" key="11">
    <source>
        <dbReference type="EMBL" id="CAD9261031.1"/>
    </source>
</evidence>
<dbReference type="GO" id="GO:0016887">
    <property type="term" value="F:ATP hydrolysis activity"/>
    <property type="evidence" value="ECO:0007669"/>
    <property type="project" value="InterPro"/>
</dbReference>
<dbReference type="EMBL" id="HBGJ01030751">
    <property type="protein sequence ID" value="CAD9261037.1"/>
    <property type="molecule type" value="Transcribed_RNA"/>
</dbReference>
<dbReference type="InterPro" id="IPR003959">
    <property type="entry name" value="ATPase_AAA_core"/>
</dbReference>
<feature type="domain" description="Clp ATPase C-terminal" evidence="5">
    <location>
        <begin position="321"/>
        <end position="410"/>
    </location>
</feature>
<dbReference type="InterPro" id="IPR019489">
    <property type="entry name" value="Clp_ATPase_C"/>
</dbReference>
<organism evidence="15">
    <name type="scientific">Phaeomonas parva</name>
    <dbReference type="NCBI Taxonomy" id="124430"/>
    <lineage>
        <taxon>Eukaryota</taxon>
        <taxon>Sar</taxon>
        <taxon>Stramenopiles</taxon>
        <taxon>Ochrophyta</taxon>
        <taxon>Pinguiophyceae</taxon>
        <taxon>Pinguiochrysidales</taxon>
        <taxon>Pinguiochrysidaceae</taxon>
        <taxon>Phaeomonas</taxon>
    </lineage>
</organism>
<dbReference type="GO" id="GO:0140662">
    <property type="term" value="F:ATP-dependent protein folding chaperone"/>
    <property type="evidence" value="ECO:0007669"/>
    <property type="project" value="InterPro"/>
</dbReference>